<accession>A0A3G2DEU5</accession>
<dbReference type="Gene3D" id="3.90.1170.50">
    <property type="entry name" value="Aldehyde oxidase/xanthine dehydrogenase, a/b hammerhead"/>
    <property type="match status" value="1"/>
</dbReference>
<dbReference type="Pfam" id="PF20256">
    <property type="entry name" value="MoCoBD_2"/>
    <property type="match status" value="1"/>
</dbReference>
<dbReference type="InterPro" id="IPR016208">
    <property type="entry name" value="Ald_Oxase/xanthine_DH-like"/>
</dbReference>
<dbReference type="Proteomes" id="UP000198917">
    <property type="component" value="Unassembled WGS sequence"/>
</dbReference>
<dbReference type="SMART" id="SM01008">
    <property type="entry name" value="Ald_Xan_dh_C"/>
    <property type="match status" value="1"/>
</dbReference>
<comment type="caution">
    <text evidence="4">The sequence shown here is derived from an EMBL/GenBank/DDBJ whole genome shotgun (WGS) entry which is preliminary data.</text>
</comment>
<evidence type="ECO:0000313" key="5">
    <source>
        <dbReference type="Proteomes" id="UP000198917"/>
    </source>
</evidence>
<dbReference type="EMBL" id="FNEW01000008">
    <property type="protein sequence ID" value="SDK37714.1"/>
    <property type="molecule type" value="Genomic_DNA"/>
</dbReference>
<keyword evidence="1" id="KW-0500">Molybdenum</keyword>
<reference evidence="4 5" key="1">
    <citation type="submission" date="2016-10" db="EMBL/GenBank/DDBJ databases">
        <authorList>
            <person name="Varghese N."/>
            <person name="Submissions S."/>
        </authorList>
    </citation>
    <scope>NUCLEOTIDE SEQUENCE [LARGE SCALE GENOMIC DNA]</scope>
    <source>
        <strain evidence="4 5">PDC82</strain>
    </source>
</reference>
<protein>
    <submittedName>
        <fullName evidence="4">Xanthine dehydrogenase, molybdenum binding subunit apoprotein</fullName>
    </submittedName>
</protein>
<dbReference type="InterPro" id="IPR036856">
    <property type="entry name" value="Ald_Oxase/Xan_DH_a/b_sf"/>
</dbReference>
<evidence type="ECO:0000259" key="3">
    <source>
        <dbReference type="SMART" id="SM01008"/>
    </source>
</evidence>
<name>A0A3G2DEU5_9HYPH</name>
<dbReference type="InterPro" id="IPR000674">
    <property type="entry name" value="Ald_Oxase/Xan_DH_a/b"/>
</dbReference>
<dbReference type="GO" id="GO:0005506">
    <property type="term" value="F:iron ion binding"/>
    <property type="evidence" value="ECO:0007669"/>
    <property type="project" value="InterPro"/>
</dbReference>
<dbReference type="SUPFAM" id="SSF54665">
    <property type="entry name" value="CO dehydrogenase molybdoprotein N-domain-like"/>
    <property type="match status" value="1"/>
</dbReference>
<evidence type="ECO:0000256" key="1">
    <source>
        <dbReference type="ARBA" id="ARBA00022505"/>
    </source>
</evidence>
<feature type="domain" description="Aldehyde oxidase/xanthine dehydrogenase a/b hammerhead" evidence="3">
    <location>
        <begin position="47"/>
        <end position="161"/>
    </location>
</feature>
<dbReference type="PANTHER" id="PTHR11908">
    <property type="entry name" value="XANTHINE DEHYDROGENASE"/>
    <property type="match status" value="1"/>
</dbReference>
<dbReference type="AlphaFoldDB" id="A0A3G2DEU5"/>
<evidence type="ECO:0000256" key="2">
    <source>
        <dbReference type="ARBA" id="ARBA00023002"/>
    </source>
</evidence>
<dbReference type="InterPro" id="IPR008274">
    <property type="entry name" value="AldOxase/xan_DH_MoCoBD1"/>
</dbReference>
<evidence type="ECO:0000313" key="4">
    <source>
        <dbReference type="EMBL" id="SDK37714.1"/>
    </source>
</evidence>
<dbReference type="Pfam" id="PF02738">
    <property type="entry name" value="MoCoBD_1"/>
    <property type="match status" value="1"/>
</dbReference>
<dbReference type="PANTHER" id="PTHR11908:SF132">
    <property type="entry name" value="ALDEHYDE OXIDASE 1-RELATED"/>
    <property type="match status" value="1"/>
</dbReference>
<dbReference type="InterPro" id="IPR037165">
    <property type="entry name" value="AldOxase/xan_DH_Mopterin-bd_sf"/>
</dbReference>
<sequence>MSTDSQTLPEAGKLGRWQPAVTSDPLLRKHGALGQGISRIEGPMKVQGKTRFAAEFPYDNISYAALAFSTVARGRVIELNVSAAEAAPGVILVMTHKNAPRMKAPSLMMSSPTAAGASNLPVMQSDEIHWNGQPIALVLAETQEQADHAASLVTAKYELLPAVTSFDDAKKSPRQLDNLLGQPPFIDIGDAETALANAEVKVDLIYRTPRHNHNAIELHAATVVWKDDELRVHDASQLLDLTTGQLADIFGLDVSKVHVTSPYVGGGFGGKCFWDHQILACAAARLAGRPVRIMLSREGVFRIIGGRTVTEQRVALGAKADGTLDALIHTGTAAMTLHNSCPEQFTFPARHLYAARTFHIGQDVADMDMLANTFMRAPGESVGTFALECALDELAEKLGLDPIELRRRIEPEKDPTTGKPFSSRYLIEAYEKGAEQFGWSKRSQTPRQKRKGEWLIGMGCATATYPYHRFPGGAVRIKLTADGRVTVSTAVHDMGMGTATAQMQHLAARLGLPFDHVTFEYGDSKLPRGVIAGGSTQTASIGGAVIAATEVLVEELIKLSGNDSPLAGLSLLEVEARDGGLSHISDNSLFESYQSILRRAGREELVCEAEAPAPAEMEAFSMHSYGAQFCEVHVSARTGETRVSRFLGSFDAGQILNSKMATSQFKGGIIMGIGLALTEETNFDERTGRIVNASLADYHVPVQMDVPAIEILYTNKPDPQAPMGARGIGEIGITGVGAAVANAVYNATGVRVRDLPITLDKLTGGLD</sequence>
<dbReference type="RefSeq" id="WP_092734846.1">
    <property type="nucleotide sequence ID" value="NZ_CP033024.1"/>
</dbReference>
<dbReference type="Pfam" id="PF01315">
    <property type="entry name" value="Ald_Xan_dh_C"/>
    <property type="match status" value="1"/>
</dbReference>
<dbReference type="Gene3D" id="3.30.365.10">
    <property type="entry name" value="Aldehyde oxidase/xanthine dehydrogenase, molybdopterin binding domain"/>
    <property type="match status" value="4"/>
</dbReference>
<organism evidence="4 5">
    <name type="scientific">Agrobacterium fabrum</name>
    <dbReference type="NCBI Taxonomy" id="1176649"/>
    <lineage>
        <taxon>Bacteria</taxon>
        <taxon>Pseudomonadati</taxon>
        <taxon>Pseudomonadota</taxon>
        <taxon>Alphaproteobacteria</taxon>
        <taxon>Hyphomicrobiales</taxon>
        <taxon>Rhizobiaceae</taxon>
        <taxon>Rhizobium/Agrobacterium group</taxon>
        <taxon>Agrobacterium</taxon>
        <taxon>Agrobacterium tumefaciens complex</taxon>
    </lineage>
</organism>
<proteinExistence type="predicted"/>
<dbReference type="SUPFAM" id="SSF56003">
    <property type="entry name" value="Molybdenum cofactor-binding domain"/>
    <property type="match status" value="1"/>
</dbReference>
<dbReference type="GO" id="GO:0016491">
    <property type="term" value="F:oxidoreductase activity"/>
    <property type="evidence" value="ECO:0007669"/>
    <property type="project" value="UniProtKB-KW"/>
</dbReference>
<dbReference type="InterPro" id="IPR046867">
    <property type="entry name" value="AldOxase/xan_DH_MoCoBD2"/>
</dbReference>
<keyword evidence="2" id="KW-0560">Oxidoreductase</keyword>
<gene>
    <name evidence="4" type="ORF">SAMN05428983_4731</name>
</gene>